<accession>A0A5B6X6Z5</accession>
<sequence length="59" mass="7059">MNSLKRSLQIVQSIYEEESVFSVYNKKKEDDLQLQRVGSLILKWNIIKLDELRRFSPEC</sequence>
<keyword evidence="1" id="KW-0238">DNA-binding</keyword>
<comment type="caution">
    <text evidence="1">The sequence shown here is derived from an EMBL/GenBank/DDBJ whole genome shotgun (WGS) entry which is preliminary data.</text>
</comment>
<evidence type="ECO:0000313" key="1">
    <source>
        <dbReference type="EMBL" id="KAA3489523.1"/>
    </source>
</evidence>
<organism evidence="1 2">
    <name type="scientific">Gossypium australe</name>
    <dbReference type="NCBI Taxonomy" id="47621"/>
    <lineage>
        <taxon>Eukaryota</taxon>
        <taxon>Viridiplantae</taxon>
        <taxon>Streptophyta</taxon>
        <taxon>Embryophyta</taxon>
        <taxon>Tracheophyta</taxon>
        <taxon>Spermatophyta</taxon>
        <taxon>Magnoliopsida</taxon>
        <taxon>eudicotyledons</taxon>
        <taxon>Gunneridae</taxon>
        <taxon>Pentapetalae</taxon>
        <taxon>rosids</taxon>
        <taxon>malvids</taxon>
        <taxon>Malvales</taxon>
        <taxon>Malvaceae</taxon>
        <taxon>Malvoideae</taxon>
        <taxon>Gossypium</taxon>
    </lineage>
</organism>
<dbReference type="AlphaFoldDB" id="A0A5B6X6Z5"/>
<dbReference type="Proteomes" id="UP000325315">
    <property type="component" value="Unassembled WGS sequence"/>
</dbReference>
<proteinExistence type="predicted"/>
<dbReference type="GO" id="GO:0003677">
    <property type="term" value="F:DNA binding"/>
    <property type="evidence" value="ECO:0007669"/>
    <property type="project" value="UniProtKB-KW"/>
</dbReference>
<dbReference type="OrthoDB" id="10056939at2759"/>
<evidence type="ECO:0000313" key="2">
    <source>
        <dbReference type="Proteomes" id="UP000325315"/>
    </source>
</evidence>
<gene>
    <name evidence="1" type="primary">hth</name>
    <name evidence="1" type="ORF">EPI10_033132</name>
</gene>
<name>A0A5B6X6Z5_9ROSI</name>
<keyword evidence="2" id="KW-1185">Reference proteome</keyword>
<reference evidence="2" key="1">
    <citation type="journal article" date="2019" name="Plant Biotechnol. J.">
        <title>Genome sequencing of the Australian wild diploid species Gossypium australe highlights disease resistance and delayed gland morphogenesis.</title>
        <authorList>
            <person name="Cai Y."/>
            <person name="Cai X."/>
            <person name="Wang Q."/>
            <person name="Wang P."/>
            <person name="Zhang Y."/>
            <person name="Cai C."/>
            <person name="Xu Y."/>
            <person name="Wang K."/>
            <person name="Zhou Z."/>
            <person name="Wang C."/>
            <person name="Geng S."/>
            <person name="Li B."/>
            <person name="Dong Q."/>
            <person name="Hou Y."/>
            <person name="Wang H."/>
            <person name="Ai P."/>
            <person name="Liu Z."/>
            <person name="Yi F."/>
            <person name="Sun M."/>
            <person name="An G."/>
            <person name="Cheng J."/>
            <person name="Zhang Y."/>
            <person name="Shi Q."/>
            <person name="Xie Y."/>
            <person name="Shi X."/>
            <person name="Chang Y."/>
            <person name="Huang F."/>
            <person name="Chen Y."/>
            <person name="Hong S."/>
            <person name="Mi L."/>
            <person name="Sun Q."/>
            <person name="Zhang L."/>
            <person name="Zhou B."/>
            <person name="Peng R."/>
            <person name="Zhang X."/>
            <person name="Liu F."/>
        </authorList>
    </citation>
    <scope>NUCLEOTIDE SEQUENCE [LARGE SCALE GENOMIC DNA]</scope>
    <source>
        <strain evidence="2">cv. PA1801</strain>
    </source>
</reference>
<keyword evidence="1" id="KW-0371">Homeobox</keyword>
<dbReference type="EMBL" id="SMMG02000001">
    <property type="protein sequence ID" value="KAA3489523.1"/>
    <property type="molecule type" value="Genomic_DNA"/>
</dbReference>
<protein>
    <submittedName>
        <fullName evidence="1">BEL1-like homeodomain protein 1</fullName>
    </submittedName>
</protein>